<comment type="similarity">
    <text evidence="1 3">Belongs to the DapA family.</text>
</comment>
<dbReference type="SMART" id="SM01130">
    <property type="entry name" value="DHDPS"/>
    <property type="match status" value="1"/>
</dbReference>
<keyword evidence="6" id="KW-0614">Plasmid</keyword>
<dbReference type="InterPro" id="IPR002220">
    <property type="entry name" value="DapA-like"/>
</dbReference>
<sequence length="303" mass="32797">MKFEGIYTPAVTPLDRDGQIDRAGFAAVLESLIEAGVHGIIVGGSTGEYYAQSSQERFELGAYAKEVIGTRLPLIIGTGATRTEDSVEYAKAAKEIGADAILVSSPPYALPTERENAVHALTVDRAANLPIMLYNYPARMGVVMGEEYFSRVGKSKNVVAIKESSGDMGNLHLLARKFPHISLSCGWDDQALEFFAWGAKSWVCAGSNFLPREHVALYEACVLEKNFDKGRAIMSAMLPLMDFLECGKFVQSIKHGCEIIGLKAGPVRAPLRGLNSEEKRTLETVVASLKRTVGQITSGANHA</sequence>
<dbReference type="InterPro" id="IPR013785">
    <property type="entry name" value="Aldolase_TIM"/>
</dbReference>
<feature type="active site" description="Proton donor/acceptor" evidence="4">
    <location>
        <position position="134"/>
    </location>
</feature>
<dbReference type="GO" id="GO:0005829">
    <property type="term" value="C:cytosol"/>
    <property type="evidence" value="ECO:0007669"/>
    <property type="project" value="TreeGrafter"/>
</dbReference>
<dbReference type="PRINTS" id="PR00146">
    <property type="entry name" value="DHPICSNTHASE"/>
</dbReference>
<evidence type="ECO:0000313" key="7">
    <source>
        <dbReference type="Proteomes" id="UP000194159"/>
    </source>
</evidence>
<evidence type="ECO:0000256" key="4">
    <source>
        <dbReference type="PIRSR" id="PIRSR001365-1"/>
    </source>
</evidence>
<organism evidence="6 7">
    <name type="scientific">Rhizobium etli</name>
    <dbReference type="NCBI Taxonomy" id="29449"/>
    <lineage>
        <taxon>Bacteria</taxon>
        <taxon>Pseudomonadati</taxon>
        <taxon>Pseudomonadota</taxon>
        <taxon>Alphaproteobacteria</taxon>
        <taxon>Hyphomicrobiales</taxon>
        <taxon>Rhizobiaceae</taxon>
        <taxon>Rhizobium/Agrobacterium group</taxon>
        <taxon>Rhizobium</taxon>
    </lineage>
</organism>
<feature type="active site" description="Schiff-base intermediate with substrate" evidence="4">
    <location>
        <position position="162"/>
    </location>
</feature>
<reference evidence="6 7" key="1">
    <citation type="submission" date="2017-04" db="EMBL/GenBank/DDBJ databases">
        <title>Complete genome sequences of Rhizobium genomic linages associated to common bean (phaseolus vulgaris).</title>
        <authorList>
            <person name="Santamaria R.I."/>
            <person name="Bustos P."/>
            <person name="Perez-Carrascal O."/>
            <person name="Martinez-Flores I."/>
            <person name="Juarez S."/>
            <person name="Lozano L."/>
            <person name="Miranda F."/>
            <person name="Vinuesa P."/>
            <person name="Martinez-Romero E."/>
            <person name="Cevallos M.A."/>
            <person name="Romero D."/>
            <person name="Davila G."/>
            <person name="Gonzalez V."/>
        </authorList>
    </citation>
    <scope>NUCLEOTIDE SEQUENCE [LARGE SCALE GENOMIC DNA]</scope>
    <source>
        <strain evidence="6 7">NXC12</strain>
        <plasmid evidence="7">pretnxc12e</plasmid>
    </source>
</reference>
<evidence type="ECO:0000256" key="1">
    <source>
        <dbReference type="ARBA" id="ARBA00007592"/>
    </source>
</evidence>
<geneLocation type="plasmid" evidence="7">
    <name>pretnxc12e</name>
</geneLocation>
<evidence type="ECO:0000313" key="6">
    <source>
        <dbReference type="EMBL" id="ARQ14133.1"/>
    </source>
</evidence>
<dbReference type="PIRSF" id="PIRSF001365">
    <property type="entry name" value="DHDPS"/>
    <property type="match status" value="1"/>
</dbReference>
<dbReference type="PANTHER" id="PTHR12128:SF66">
    <property type="entry name" value="4-HYDROXY-2-OXOGLUTARATE ALDOLASE, MITOCHONDRIAL"/>
    <property type="match status" value="1"/>
</dbReference>
<evidence type="ECO:0000256" key="5">
    <source>
        <dbReference type="PIRSR" id="PIRSR001365-2"/>
    </source>
</evidence>
<proteinExistence type="inferred from homology"/>
<feature type="binding site" evidence="5">
    <location>
        <position position="46"/>
    </location>
    <ligand>
        <name>pyruvate</name>
        <dbReference type="ChEBI" id="CHEBI:15361"/>
    </ligand>
</feature>
<dbReference type="AlphaFoldDB" id="A0AAN1BMX4"/>
<dbReference type="Proteomes" id="UP000194159">
    <property type="component" value="Plasmid pRetNXC12e"/>
</dbReference>
<feature type="binding site" evidence="5">
    <location>
        <position position="203"/>
    </location>
    <ligand>
        <name>pyruvate</name>
        <dbReference type="ChEBI" id="CHEBI:15361"/>
    </ligand>
</feature>
<accession>A0AAN1BMX4</accession>
<dbReference type="Pfam" id="PF00701">
    <property type="entry name" value="DHDPS"/>
    <property type="match status" value="1"/>
</dbReference>
<dbReference type="GO" id="GO:0008840">
    <property type="term" value="F:4-hydroxy-tetrahydrodipicolinate synthase activity"/>
    <property type="evidence" value="ECO:0007669"/>
    <property type="project" value="TreeGrafter"/>
</dbReference>
<dbReference type="SUPFAM" id="SSF51569">
    <property type="entry name" value="Aldolase"/>
    <property type="match status" value="1"/>
</dbReference>
<dbReference type="PANTHER" id="PTHR12128">
    <property type="entry name" value="DIHYDRODIPICOLINATE SYNTHASE"/>
    <property type="match status" value="1"/>
</dbReference>
<evidence type="ECO:0000256" key="2">
    <source>
        <dbReference type="ARBA" id="ARBA00023239"/>
    </source>
</evidence>
<name>A0AAN1BMX4_RHIET</name>
<protein>
    <submittedName>
        <fullName evidence="6">Dihydrodipicolinate synthetase-like protein</fullName>
    </submittedName>
</protein>
<dbReference type="EMBL" id="CP020911">
    <property type="protein sequence ID" value="ARQ14133.1"/>
    <property type="molecule type" value="Genomic_DNA"/>
</dbReference>
<dbReference type="Gene3D" id="3.20.20.70">
    <property type="entry name" value="Aldolase class I"/>
    <property type="match status" value="1"/>
</dbReference>
<dbReference type="CDD" id="cd00408">
    <property type="entry name" value="DHDPS-like"/>
    <property type="match status" value="1"/>
</dbReference>
<evidence type="ECO:0000256" key="3">
    <source>
        <dbReference type="PIRNR" id="PIRNR001365"/>
    </source>
</evidence>
<dbReference type="RefSeq" id="WP_020919540.1">
    <property type="nucleotide sequence ID" value="NZ_CP020911.1"/>
</dbReference>
<gene>
    <name evidence="6" type="ORF">NXC12_PE00538</name>
</gene>
<keyword evidence="2 3" id="KW-0456">Lyase</keyword>